<keyword evidence="2" id="KW-1185">Reference proteome</keyword>
<reference evidence="1 2" key="1">
    <citation type="submission" date="2019-03" db="EMBL/GenBank/DDBJ databases">
        <title>Draft genome sequence of Xylaria hypoxylon DSM 108379, a ubiquitous saprotrophic-parasitic fungi on hardwood.</title>
        <authorList>
            <person name="Buettner E."/>
            <person name="Leonhardt S."/>
            <person name="Gebauer A.M."/>
            <person name="Liers C."/>
            <person name="Hofrichter M."/>
            <person name="Kellner H."/>
        </authorList>
    </citation>
    <scope>NUCLEOTIDE SEQUENCE [LARGE SCALE GENOMIC DNA]</scope>
    <source>
        <strain evidence="1 2">DSM 108379</strain>
    </source>
</reference>
<evidence type="ECO:0000313" key="2">
    <source>
        <dbReference type="Proteomes" id="UP000297716"/>
    </source>
</evidence>
<dbReference type="AlphaFoldDB" id="A0A4Z0YH29"/>
<dbReference type="OrthoDB" id="4898608at2759"/>
<protein>
    <submittedName>
        <fullName evidence="1">Uncharacterized protein</fullName>
    </submittedName>
</protein>
<gene>
    <name evidence="1" type="ORF">E0Z10_g10535</name>
</gene>
<dbReference type="STRING" id="37992.A0A4Z0YH29"/>
<organism evidence="1 2">
    <name type="scientific">Xylaria hypoxylon</name>
    <dbReference type="NCBI Taxonomy" id="37992"/>
    <lineage>
        <taxon>Eukaryota</taxon>
        <taxon>Fungi</taxon>
        <taxon>Dikarya</taxon>
        <taxon>Ascomycota</taxon>
        <taxon>Pezizomycotina</taxon>
        <taxon>Sordariomycetes</taxon>
        <taxon>Xylariomycetidae</taxon>
        <taxon>Xylariales</taxon>
        <taxon>Xylariaceae</taxon>
        <taxon>Xylaria</taxon>
    </lineage>
</organism>
<proteinExistence type="predicted"/>
<evidence type="ECO:0000313" key="1">
    <source>
        <dbReference type="EMBL" id="TGJ78230.1"/>
    </source>
</evidence>
<sequence length="349" mass="39278">MVSSAGFSPGHFTFDTIDPGKQWENAACLVEAAFPITFGTRKRMRGFSIFEPEEAPSLLDLAPAIWNSHYLRSTVSHTKNFAVISNIFASSLNGQSPELRRKGAGLLEGASAEANKTPNQESARCLETSIRRMLWDLLQDTLKPTIRASGATKNDISPKVELDSQDYEINEAIVDEEYLEQYYLSDERHYPHETLPPLPSQDLCHYQSNASYNSDLDLEWQQSNDTTFLPWDNQTLGAPESQVGMEQFYSEADTPSDQLLEPYSQHFKSDLSNDMEDHVMSDYIYNEDDNTYGYEYDYIVPAGHGLNDYDLVTTTPCWDDRGEGGTYQEVTEEGIHGLKADEDSLLQGG</sequence>
<comment type="caution">
    <text evidence="1">The sequence shown here is derived from an EMBL/GenBank/DDBJ whole genome shotgun (WGS) entry which is preliminary data.</text>
</comment>
<dbReference type="Proteomes" id="UP000297716">
    <property type="component" value="Unassembled WGS sequence"/>
</dbReference>
<dbReference type="EMBL" id="SKBN01000429">
    <property type="protein sequence ID" value="TGJ78230.1"/>
    <property type="molecule type" value="Genomic_DNA"/>
</dbReference>
<name>A0A4Z0YH29_9PEZI</name>
<accession>A0A4Z0YH29</accession>